<dbReference type="Pfam" id="PF07304">
    <property type="entry name" value="SRA1"/>
    <property type="match status" value="1"/>
</dbReference>
<dbReference type="RefSeq" id="XP_013900968.1">
    <property type="nucleotide sequence ID" value="XM_014045514.1"/>
</dbReference>
<organism evidence="7 8">
    <name type="scientific">Monoraphidium neglectum</name>
    <dbReference type="NCBI Taxonomy" id="145388"/>
    <lineage>
        <taxon>Eukaryota</taxon>
        <taxon>Viridiplantae</taxon>
        <taxon>Chlorophyta</taxon>
        <taxon>core chlorophytes</taxon>
        <taxon>Chlorophyceae</taxon>
        <taxon>CS clade</taxon>
        <taxon>Sphaeropleales</taxon>
        <taxon>Selenastraceae</taxon>
        <taxon>Monoraphidium</taxon>
    </lineage>
</organism>
<reference evidence="7 8" key="1">
    <citation type="journal article" date="2013" name="BMC Genomics">
        <title>Reconstruction of the lipid metabolism for the microalga Monoraphidium neglectum from its genome sequence reveals characteristics suitable for biofuel production.</title>
        <authorList>
            <person name="Bogen C."/>
            <person name="Al-Dilaimi A."/>
            <person name="Albersmeier A."/>
            <person name="Wichmann J."/>
            <person name="Grundmann M."/>
            <person name="Rupp O."/>
            <person name="Lauersen K.J."/>
            <person name="Blifernez-Klassen O."/>
            <person name="Kalinowski J."/>
            <person name="Goesmann A."/>
            <person name="Mussgnug J.H."/>
            <person name="Kruse O."/>
        </authorList>
    </citation>
    <scope>NUCLEOTIDE SEQUENCE [LARGE SCALE GENOMIC DNA]</scope>
    <source>
        <strain evidence="7 8">SAG 48.87</strain>
    </source>
</reference>
<comment type="subcellular location">
    <subcellularLocation>
        <location evidence="5">Endomembrane system</location>
        <topology evidence="5">Peripheral membrane protein</topology>
        <orientation evidence="5">Cytoplasmic side</orientation>
    </subcellularLocation>
</comment>
<dbReference type="GO" id="GO:0005198">
    <property type="term" value="F:structural molecule activity"/>
    <property type="evidence" value="ECO:0007669"/>
    <property type="project" value="TreeGrafter"/>
</dbReference>
<sequence>MASADVSRVPADQKAVLASLNALFNACLPLANNPARKREMDDNSKRLGALFWRLNEGQVSAHVVARLQQLCAALDAGNYPAATQIQARRGKVELTTSDWDECGTWLTALKRLIKVRQMAG</sequence>
<dbReference type="Proteomes" id="UP000054498">
    <property type="component" value="Unassembled WGS sequence"/>
</dbReference>
<evidence type="ECO:0000256" key="3">
    <source>
        <dbReference type="ARBA" id="ARBA00022737"/>
    </source>
</evidence>
<accession>A0A0D2L470</accession>
<keyword evidence="4" id="KW-0472">Membrane</keyword>
<keyword evidence="2" id="KW-0853">WD repeat</keyword>
<dbReference type="GO" id="GO:0030127">
    <property type="term" value="C:COPII vesicle coat"/>
    <property type="evidence" value="ECO:0007669"/>
    <property type="project" value="TreeGrafter"/>
</dbReference>
<keyword evidence="8" id="KW-1185">Reference proteome</keyword>
<evidence type="ECO:0000313" key="7">
    <source>
        <dbReference type="EMBL" id="KIZ01949.1"/>
    </source>
</evidence>
<dbReference type="OrthoDB" id="542917at2759"/>
<evidence type="ECO:0000256" key="2">
    <source>
        <dbReference type="ARBA" id="ARBA00022574"/>
    </source>
</evidence>
<evidence type="ECO:0000259" key="6">
    <source>
        <dbReference type="Pfam" id="PF07304"/>
    </source>
</evidence>
<dbReference type="GeneID" id="25738893"/>
<keyword evidence="3" id="KW-0677">Repeat</keyword>
<dbReference type="EMBL" id="KK101162">
    <property type="protein sequence ID" value="KIZ01949.1"/>
    <property type="molecule type" value="Genomic_DNA"/>
</dbReference>
<keyword evidence="1" id="KW-0813">Transport</keyword>
<dbReference type="PANTHER" id="PTHR13923">
    <property type="entry name" value="SEC31-RELATED PROTEIN"/>
    <property type="match status" value="1"/>
</dbReference>
<evidence type="ECO:0000256" key="5">
    <source>
        <dbReference type="ARBA" id="ARBA00029433"/>
    </source>
</evidence>
<dbReference type="PANTHER" id="PTHR13923:SF11">
    <property type="entry name" value="SECRETORY 31, ISOFORM D"/>
    <property type="match status" value="1"/>
</dbReference>
<dbReference type="GO" id="GO:0070971">
    <property type="term" value="C:endoplasmic reticulum exit site"/>
    <property type="evidence" value="ECO:0007669"/>
    <property type="project" value="TreeGrafter"/>
</dbReference>
<proteinExistence type="predicted"/>
<feature type="domain" description="SRA1/Sec31" evidence="6">
    <location>
        <begin position="7"/>
        <end position="114"/>
    </location>
</feature>
<dbReference type="STRING" id="145388.A0A0D2L470"/>
<dbReference type="InterPro" id="IPR009917">
    <property type="entry name" value="SRA1/Sec31"/>
</dbReference>
<dbReference type="GO" id="GO:0007029">
    <property type="term" value="P:endoplasmic reticulum organization"/>
    <property type="evidence" value="ECO:0007669"/>
    <property type="project" value="TreeGrafter"/>
</dbReference>
<dbReference type="KEGG" id="mng:MNEG_6017"/>
<evidence type="ECO:0000256" key="4">
    <source>
        <dbReference type="ARBA" id="ARBA00023136"/>
    </source>
</evidence>
<dbReference type="AlphaFoldDB" id="A0A0D2L470"/>
<dbReference type="GO" id="GO:0090110">
    <property type="term" value="P:COPII-coated vesicle cargo loading"/>
    <property type="evidence" value="ECO:0007669"/>
    <property type="project" value="TreeGrafter"/>
</dbReference>
<protein>
    <recommendedName>
        <fullName evidence="6">SRA1/Sec31 domain-containing protein</fullName>
    </recommendedName>
</protein>
<evidence type="ECO:0000256" key="1">
    <source>
        <dbReference type="ARBA" id="ARBA00022448"/>
    </source>
</evidence>
<gene>
    <name evidence="7" type="ORF">MNEG_6017</name>
</gene>
<dbReference type="InterPro" id="IPR040251">
    <property type="entry name" value="SEC31-like"/>
</dbReference>
<name>A0A0D2L470_9CHLO</name>
<evidence type="ECO:0000313" key="8">
    <source>
        <dbReference type="Proteomes" id="UP000054498"/>
    </source>
</evidence>
<dbReference type="Gene3D" id="1.20.940.10">
    <property type="entry name" value="Functional domain of the splicing factor Prp18"/>
    <property type="match status" value="1"/>
</dbReference>